<evidence type="ECO:0000313" key="3">
    <source>
        <dbReference type="EMBL" id="KIH75855.1"/>
    </source>
</evidence>
<dbReference type="CDD" id="cd02440">
    <property type="entry name" value="AdoMet_MTases"/>
    <property type="match status" value="1"/>
</dbReference>
<dbReference type="GO" id="GO:0016740">
    <property type="term" value="F:transferase activity"/>
    <property type="evidence" value="ECO:0007669"/>
    <property type="project" value="UniProtKB-KW"/>
</dbReference>
<keyword evidence="2" id="KW-0472">Membrane</keyword>
<sequence length="278" mass="31916">MVNPRPTVDEIGRYYPDLYYGEQPFLYEKLDASSRFKQVRRYVKSGDRVLDVGCGRGLVLDKLKNIGCDVVGTELSEHSSKYAREILGIDILRKNLEECSFESGSFDCVTMFHSLEHLYDPLGALREVHRILKPNGRALVEVPRFDSIYSSIFKDKWFHLDVPRHLYHFEDKTLSGMLKKAGFEVVDIKKYAIMYDSFGALQSLLNCICHDFNLLNDLNTKRKLPGDIFQSGDMRQKFDLVLSFAAQGVLYLPMVFLAYALMLFNAGGTLRIWAQKKV</sequence>
<gene>
    <name evidence="3" type="ORF">GFER_14840</name>
</gene>
<keyword evidence="2" id="KW-0812">Transmembrane</keyword>
<dbReference type="Pfam" id="PF13489">
    <property type="entry name" value="Methyltransf_23"/>
    <property type="match status" value="1"/>
</dbReference>
<dbReference type="EMBL" id="JWJD01000007">
    <property type="protein sequence ID" value="KIH75855.1"/>
    <property type="molecule type" value="Genomic_DNA"/>
</dbReference>
<name>A0A0C2HLI1_9BACT</name>
<organism evidence="3 4">
    <name type="scientific">Geoalkalibacter ferrihydriticus DSM 17813</name>
    <dbReference type="NCBI Taxonomy" id="1121915"/>
    <lineage>
        <taxon>Bacteria</taxon>
        <taxon>Pseudomonadati</taxon>
        <taxon>Thermodesulfobacteriota</taxon>
        <taxon>Desulfuromonadia</taxon>
        <taxon>Desulfuromonadales</taxon>
        <taxon>Geoalkalibacteraceae</taxon>
        <taxon>Geoalkalibacter</taxon>
    </lineage>
</organism>
<proteinExistence type="predicted"/>
<accession>A0A0C2HLI1</accession>
<keyword evidence="1" id="KW-0808">Transferase</keyword>
<evidence type="ECO:0000313" key="4">
    <source>
        <dbReference type="Proteomes" id="UP000035068"/>
    </source>
</evidence>
<feature type="transmembrane region" description="Helical" evidence="2">
    <location>
        <begin position="250"/>
        <end position="274"/>
    </location>
</feature>
<keyword evidence="2" id="KW-1133">Transmembrane helix</keyword>
<reference evidence="3 4" key="1">
    <citation type="submission" date="2014-12" db="EMBL/GenBank/DDBJ databases">
        <title>Genomes of Geoalkalibacter ferrihydriticus and Geoalkalibacter subterraneus, two haloalkaliphilic metal-reducing members of the Geobacteraceae.</title>
        <authorList>
            <person name="Badalamenti J.P."/>
            <person name="Torres C.I."/>
            <person name="Krajmalnik-Brown R."/>
            <person name="Bond D.R."/>
        </authorList>
    </citation>
    <scope>NUCLEOTIDE SEQUENCE [LARGE SCALE GENOMIC DNA]</scope>
    <source>
        <strain evidence="3 4">DSM 17813</strain>
    </source>
</reference>
<dbReference type="SUPFAM" id="SSF53335">
    <property type="entry name" value="S-adenosyl-L-methionine-dependent methyltransferases"/>
    <property type="match status" value="1"/>
</dbReference>
<protein>
    <recommendedName>
        <fullName evidence="5">Methyltransferase type 11 domain-containing protein</fullName>
    </recommendedName>
</protein>
<evidence type="ECO:0000256" key="1">
    <source>
        <dbReference type="ARBA" id="ARBA00022679"/>
    </source>
</evidence>
<dbReference type="Proteomes" id="UP000035068">
    <property type="component" value="Unassembled WGS sequence"/>
</dbReference>
<dbReference type="PANTHER" id="PTHR43861">
    <property type="entry name" value="TRANS-ACONITATE 2-METHYLTRANSFERASE-RELATED"/>
    <property type="match status" value="1"/>
</dbReference>
<comment type="caution">
    <text evidence="3">The sequence shown here is derived from an EMBL/GenBank/DDBJ whole genome shotgun (WGS) entry which is preliminary data.</text>
</comment>
<keyword evidence="4" id="KW-1185">Reference proteome</keyword>
<dbReference type="InterPro" id="IPR029063">
    <property type="entry name" value="SAM-dependent_MTases_sf"/>
</dbReference>
<dbReference type="PANTHER" id="PTHR43861:SF3">
    <property type="entry name" value="PUTATIVE (AFU_ORTHOLOGUE AFUA_2G14390)-RELATED"/>
    <property type="match status" value="1"/>
</dbReference>
<dbReference type="AlphaFoldDB" id="A0A0C2HLI1"/>
<evidence type="ECO:0008006" key="5">
    <source>
        <dbReference type="Google" id="ProtNLM"/>
    </source>
</evidence>
<dbReference type="Gene3D" id="3.40.50.150">
    <property type="entry name" value="Vaccinia Virus protein VP39"/>
    <property type="match status" value="1"/>
</dbReference>
<evidence type="ECO:0000256" key="2">
    <source>
        <dbReference type="SAM" id="Phobius"/>
    </source>
</evidence>